<dbReference type="Pfam" id="PF00069">
    <property type="entry name" value="Pkinase"/>
    <property type="match status" value="1"/>
</dbReference>
<dbReference type="OrthoDB" id="310217at2759"/>
<dbReference type="PANTHER" id="PTHR43671">
    <property type="entry name" value="SERINE/THREONINE-PROTEIN KINASE NEK"/>
    <property type="match status" value="1"/>
</dbReference>
<dbReference type="PANTHER" id="PTHR43671:SF98">
    <property type="entry name" value="SERINE_THREONINE-PROTEIN KINASE NEK11"/>
    <property type="match status" value="1"/>
</dbReference>
<dbReference type="SUPFAM" id="SSF56112">
    <property type="entry name" value="Protein kinase-like (PK-like)"/>
    <property type="match status" value="1"/>
</dbReference>
<dbReference type="InterPro" id="IPR011009">
    <property type="entry name" value="Kinase-like_dom_sf"/>
</dbReference>
<comment type="catalytic activity">
    <reaction evidence="8">
        <text>L-seryl-[protein] + ATP = O-phospho-L-seryl-[protein] + ADP + H(+)</text>
        <dbReference type="Rhea" id="RHEA:17989"/>
        <dbReference type="Rhea" id="RHEA-COMP:9863"/>
        <dbReference type="Rhea" id="RHEA-COMP:11604"/>
        <dbReference type="ChEBI" id="CHEBI:15378"/>
        <dbReference type="ChEBI" id="CHEBI:29999"/>
        <dbReference type="ChEBI" id="CHEBI:30616"/>
        <dbReference type="ChEBI" id="CHEBI:83421"/>
        <dbReference type="ChEBI" id="CHEBI:456216"/>
        <dbReference type="EC" id="2.7.11.1"/>
    </reaction>
</comment>
<evidence type="ECO:0000256" key="6">
    <source>
        <dbReference type="ARBA" id="ARBA00022840"/>
    </source>
</evidence>
<keyword evidence="5" id="KW-0418">Kinase</keyword>
<dbReference type="Gene3D" id="1.10.510.10">
    <property type="entry name" value="Transferase(Phosphotransferase) domain 1"/>
    <property type="match status" value="1"/>
</dbReference>
<feature type="domain" description="Protein kinase" evidence="10">
    <location>
        <begin position="129"/>
        <end position="469"/>
    </location>
</feature>
<dbReference type="AlphaFoldDB" id="A0A1D9Q451"/>
<protein>
    <recommendedName>
        <fullName evidence="1">non-specific serine/threonine protein kinase</fullName>
        <ecNumber evidence="1">2.7.11.1</ecNumber>
    </recommendedName>
</protein>
<feature type="compositionally biased region" description="Basic and acidic residues" evidence="9">
    <location>
        <begin position="7"/>
        <end position="62"/>
    </location>
</feature>
<keyword evidence="2" id="KW-0723">Serine/threonine-protein kinase</keyword>
<dbReference type="EMBL" id="CP017818">
    <property type="protein sequence ID" value="APA09676.1"/>
    <property type="molecule type" value="Genomic_DNA"/>
</dbReference>
<dbReference type="Proteomes" id="UP000177798">
    <property type="component" value="Chromosome 5"/>
</dbReference>
<keyword evidence="3" id="KW-0808">Transferase</keyword>
<evidence type="ECO:0000256" key="9">
    <source>
        <dbReference type="SAM" id="MobiDB-lite"/>
    </source>
</evidence>
<evidence type="ECO:0000259" key="10">
    <source>
        <dbReference type="PROSITE" id="PS50011"/>
    </source>
</evidence>
<evidence type="ECO:0000256" key="3">
    <source>
        <dbReference type="ARBA" id="ARBA00022679"/>
    </source>
</evidence>
<dbReference type="CDD" id="cd00180">
    <property type="entry name" value="PKc"/>
    <property type="match status" value="1"/>
</dbReference>
<feature type="region of interest" description="Disordered" evidence="9">
    <location>
        <begin position="1"/>
        <end position="72"/>
    </location>
</feature>
<dbReference type="PROSITE" id="PS50011">
    <property type="entry name" value="PROTEIN_KINASE_DOM"/>
    <property type="match status" value="1"/>
</dbReference>
<dbReference type="SMART" id="SM00220">
    <property type="entry name" value="S_TKc"/>
    <property type="match status" value="1"/>
</dbReference>
<evidence type="ECO:0000256" key="8">
    <source>
        <dbReference type="ARBA" id="ARBA00048679"/>
    </source>
</evidence>
<reference evidence="12" key="1">
    <citation type="journal article" date="2017" name="Genome Biol. Evol.">
        <title>The complete genome sequence of the phytopathogenic fungus Sclerotinia sclerotiorum reveals insights into the genome architecture of broad host range pathogens.</title>
        <authorList>
            <person name="Derbyshire M."/>
            <person name="Denton-Giles M."/>
            <person name="Hegedus D."/>
            <person name="Seifbarghy S."/>
            <person name="Rollins J."/>
            <person name="van Kan J."/>
            <person name="Seidl M.F."/>
            <person name="Faino L."/>
            <person name="Mbengue M."/>
            <person name="Navaud O."/>
            <person name="Raffaele S."/>
            <person name="Hammond-Kosack K."/>
            <person name="Heard S."/>
            <person name="Oliver R."/>
        </authorList>
    </citation>
    <scope>NUCLEOTIDE SEQUENCE [LARGE SCALE GENOMIC DNA]</scope>
    <source>
        <strain evidence="12">ATCC 18683 / 1980 / Ss-1</strain>
    </source>
</reference>
<evidence type="ECO:0000256" key="4">
    <source>
        <dbReference type="ARBA" id="ARBA00022741"/>
    </source>
</evidence>
<keyword evidence="4" id="KW-0547">Nucleotide-binding</keyword>
<proteinExistence type="predicted"/>
<name>A0A1D9Q451_SCLS1</name>
<dbReference type="EC" id="2.7.11.1" evidence="1"/>
<evidence type="ECO:0000256" key="7">
    <source>
        <dbReference type="ARBA" id="ARBA00047899"/>
    </source>
</evidence>
<accession>A0A1D9Q451</accession>
<dbReference type="VEuPathDB" id="FungiDB:sscle_05g044460"/>
<evidence type="ECO:0000313" key="11">
    <source>
        <dbReference type="EMBL" id="APA09676.1"/>
    </source>
</evidence>
<dbReference type="GO" id="GO:0005524">
    <property type="term" value="F:ATP binding"/>
    <property type="evidence" value="ECO:0007669"/>
    <property type="project" value="UniProtKB-KW"/>
</dbReference>
<evidence type="ECO:0000256" key="5">
    <source>
        <dbReference type="ARBA" id="ARBA00022777"/>
    </source>
</evidence>
<evidence type="ECO:0000256" key="1">
    <source>
        <dbReference type="ARBA" id="ARBA00012513"/>
    </source>
</evidence>
<comment type="catalytic activity">
    <reaction evidence="7">
        <text>L-threonyl-[protein] + ATP = O-phospho-L-threonyl-[protein] + ADP + H(+)</text>
        <dbReference type="Rhea" id="RHEA:46608"/>
        <dbReference type="Rhea" id="RHEA-COMP:11060"/>
        <dbReference type="Rhea" id="RHEA-COMP:11605"/>
        <dbReference type="ChEBI" id="CHEBI:15378"/>
        <dbReference type="ChEBI" id="CHEBI:30013"/>
        <dbReference type="ChEBI" id="CHEBI:30616"/>
        <dbReference type="ChEBI" id="CHEBI:61977"/>
        <dbReference type="ChEBI" id="CHEBI:456216"/>
        <dbReference type="EC" id="2.7.11.1"/>
    </reaction>
</comment>
<dbReference type="GO" id="GO:0004674">
    <property type="term" value="F:protein serine/threonine kinase activity"/>
    <property type="evidence" value="ECO:0007669"/>
    <property type="project" value="UniProtKB-KW"/>
</dbReference>
<sequence length="616" mass="70329">MAVGKDAALRREQTALRRKQKEAGKGGKGMDEGKGGGKGKGVDKGKGESKEKAGKVGDKSSEGDGSEEYVRTVTKTRENKTILAGSNITTHLIHTPEIIAVRIMRAFSSKEIRQNKWCSVKHNLTADNIEIDACIANGAFGVVFRAENKDTRVAEKPGIKYAIKVSNLRLDDSEDVYEADMGSDHSPVLTRSSEASIQEVEEMKRRSLYSKRAREIRTSLEYIKTGHLNVCKLEGWAEFDTLGSHFLMNIMELCDLGTLNDLVNNIVVHEEYIPEAFMWHACEQLFDGLAFLHGEHPDYRDKPEFRGNKSTVLRDIKSDNIFIQSPPANSPPNTYPALKLADFGEAIHLPKGGTRDFHFGNSSCEPPDTKLSAKFDVWSVGAQIYYMAKSGKYPNVGCVFRSKGKKQLWGDMGPKRKAMVIEARNSLNRFEPIDDHLTGELQRHIRWIMNLDRHQRPSALEVFRRAQVLNGERKKLMYRKLPDYVQMDISREFKTLELVNTDWKMAQAEREGFLFEYGGGLPVKRRNRDRLQLWKDFANEKRLEREKIQKRKLEIDKYMELEQHANLDRGRRSVLAAEEIAKINKERKDNGGWLLPGKKRRKVNFRKRRVYGVGEV</sequence>
<dbReference type="InterPro" id="IPR050660">
    <property type="entry name" value="NEK_Ser/Thr_kinase"/>
</dbReference>
<evidence type="ECO:0000313" key="12">
    <source>
        <dbReference type="Proteomes" id="UP000177798"/>
    </source>
</evidence>
<evidence type="ECO:0000256" key="2">
    <source>
        <dbReference type="ARBA" id="ARBA00022527"/>
    </source>
</evidence>
<gene>
    <name evidence="11" type="ORF">sscle_05g044460</name>
</gene>
<organism evidence="11 12">
    <name type="scientific">Sclerotinia sclerotiorum (strain ATCC 18683 / 1980 / Ss-1)</name>
    <name type="common">White mold</name>
    <name type="synonym">Whetzelinia sclerotiorum</name>
    <dbReference type="NCBI Taxonomy" id="665079"/>
    <lineage>
        <taxon>Eukaryota</taxon>
        <taxon>Fungi</taxon>
        <taxon>Dikarya</taxon>
        <taxon>Ascomycota</taxon>
        <taxon>Pezizomycotina</taxon>
        <taxon>Leotiomycetes</taxon>
        <taxon>Helotiales</taxon>
        <taxon>Sclerotiniaceae</taxon>
        <taxon>Sclerotinia</taxon>
    </lineage>
</organism>
<dbReference type="InterPro" id="IPR000719">
    <property type="entry name" value="Prot_kinase_dom"/>
</dbReference>
<keyword evidence="6" id="KW-0067">ATP-binding</keyword>